<feature type="region of interest" description="Disordered" evidence="5">
    <location>
        <begin position="125"/>
        <end position="206"/>
    </location>
</feature>
<feature type="domain" description="Cytochrome c" evidence="6">
    <location>
        <begin position="21"/>
        <end position="114"/>
    </location>
</feature>
<dbReference type="PATRIC" id="fig|1242968.3.peg.1153"/>
<dbReference type="Pfam" id="PF00034">
    <property type="entry name" value="Cytochrom_C"/>
    <property type="match status" value="1"/>
</dbReference>
<feature type="compositionally biased region" description="Low complexity" evidence="5">
    <location>
        <begin position="125"/>
        <end position="158"/>
    </location>
</feature>
<evidence type="ECO:0000256" key="3">
    <source>
        <dbReference type="ARBA" id="ARBA00023004"/>
    </source>
</evidence>
<evidence type="ECO:0000313" key="8">
    <source>
        <dbReference type="Proteomes" id="UP000016620"/>
    </source>
</evidence>
<evidence type="ECO:0000313" key="7">
    <source>
        <dbReference type="EMBL" id="ERJ28791.1"/>
    </source>
</evidence>
<dbReference type="Gene3D" id="1.10.760.10">
    <property type="entry name" value="Cytochrome c-like domain"/>
    <property type="match status" value="1"/>
</dbReference>
<accession>U2EX76</accession>
<dbReference type="InterPro" id="IPR009056">
    <property type="entry name" value="Cyt_c-like_dom"/>
</dbReference>
<dbReference type="AlphaFoldDB" id="U2EX76"/>
<dbReference type="GO" id="GO:0020037">
    <property type="term" value="F:heme binding"/>
    <property type="evidence" value="ECO:0007669"/>
    <property type="project" value="InterPro"/>
</dbReference>
<reference evidence="7 8" key="1">
    <citation type="journal article" date="2013" name="BMC Genomics">
        <title>Comparative genomics of Campylobacter concisus isolates reveals genetic diversity and provides insights into disease association.</title>
        <authorList>
            <person name="Deshpande N.P."/>
            <person name="Kaakoush N.O."/>
            <person name="Wilkins M.R."/>
            <person name="Mitchell H.M."/>
        </authorList>
    </citation>
    <scope>NUCLEOTIDE SEQUENCE [LARGE SCALE GENOMIC DNA]</scope>
    <source>
        <strain evidence="7 8">UNSWCS</strain>
    </source>
</reference>
<evidence type="ECO:0000256" key="1">
    <source>
        <dbReference type="ARBA" id="ARBA00022617"/>
    </source>
</evidence>
<dbReference type="InterPro" id="IPR036909">
    <property type="entry name" value="Cyt_c-like_dom_sf"/>
</dbReference>
<keyword evidence="3 4" id="KW-0408">Iron</keyword>
<dbReference type="Proteomes" id="UP000016620">
    <property type="component" value="Unassembled WGS sequence"/>
</dbReference>
<comment type="caution">
    <text evidence="7">The sequence shown here is derived from an EMBL/GenBank/DDBJ whole genome shotgun (WGS) entry which is preliminary data.</text>
</comment>
<dbReference type="GO" id="GO:0009055">
    <property type="term" value="F:electron transfer activity"/>
    <property type="evidence" value="ECO:0007669"/>
    <property type="project" value="InterPro"/>
</dbReference>
<proteinExistence type="predicted"/>
<dbReference type="PROSITE" id="PS51007">
    <property type="entry name" value="CYTC"/>
    <property type="match status" value="1"/>
</dbReference>
<name>U2EX76_9BACT</name>
<gene>
    <name evidence="7" type="ORF">UNSWCS_72</name>
</gene>
<organism evidence="7 8">
    <name type="scientific">Campylobacter concisus UNSWCS</name>
    <dbReference type="NCBI Taxonomy" id="1242968"/>
    <lineage>
        <taxon>Bacteria</taxon>
        <taxon>Pseudomonadati</taxon>
        <taxon>Campylobacterota</taxon>
        <taxon>Epsilonproteobacteria</taxon>
        <taxon>Campylobacterales</taxon>
        <taxon>Campylobacteraceae</taxon>
        <taxon>Campylobacter</taxon>
    </lineage>
</organism>
<sequence>MRSVFLILLFCVAIFGADFITKTEYAKMLYLNPRGIGCDKCHGAKGEGSLISKYKHFDKKANKTVDDELRAPKINDIDFESFKAALTKPKGVMPSYFLTDEETTILYEYITNQMKTPAKAAKVAPKNLAKPATPAATQKQPEPAKAAPSAKAVEPATAQAQKAPVKPADPAKSATAQAPKSPAKPVINQKDNQKTNLKTQNQKDKK</sequence>
<evidence type="ECO:0000256" key="4">
    <source>
        <dbReference type="PROSITE-ProRule" id="PRU00433"/>
    </source>
</evidence>
<dbReference type="SUPFAM" id="SSF46626">
    <property type="entry name" value="Cytochrome c"/>
    <property type="match status" value="1"/>
</dbReference>
<evidence type="ECO:0000256" key="5">
    <source>
        <dbReference type="SAM" id="MobiDB-lite"/>
    </source>
</evidence>
<protein>
    <recommendedName>
        <fullName evidence="6">Cytochrome c domain-containing protein</fullName>
    </recommendedName>
</protein>
<dbReference type="GO" id="GO:0046872">
    <property type="term" value="F:metal ion binding"/>
    <property type="evidence" value="ECO:0007669"/>
    <property type="project" value="UniProtKB-KW"/>
</dbReference>
<dbReference type="EMBL" id="ANNG01000019">
    <property type="protein sequence ID" value="ERJ28791.1"/>
    <property type="molecule type" value="Genomic_DNA"/>
</dbReference>
<keyword evidence="2 4" id="KW-0479">Metal-binding</keyword>
<keyword evidence="1 4" id="KW-0349">Heme</keyword>
<evidence type="ECO:0000256" key="2">
    <source>
        <dbReference type="ARBA" id="ARBA00022723"/>
    </source>
</evidence>
<evidence type="ECO:0000259" key="6">
    <source>
        <dbReference type="PROSITE" id="PS51007"/>
    </source>
</evidence>